<keyword evidence="1" id="KW-0282">Flagellum</keyword>
<evidence type="ECO:0000313" key="2">
    <source>
        <dbReference type="Proteomes" id="UP000184600"/>
    </source>
</evidence>
<name>A0A1M7YTC4_9VIBR</name>
<accession>A0A1M7YTC4</accession>
<gene>
    <name evidence="1" type="ORF">VQ7734_01610</name>
</gene>
<organism evidence="1 2">
    <name type="scientific">Vibrio quintilis</name>
    <dbReference type="NCBI Taxonomy" id="1117707"/>
    <lineage>
        <taxon>Bacteria</taxon>
        <taxon>Pseudomonadati</taxon>
        <taxon>Pseudomonadota</taxon>
        <taxon>Gammaproteobacteria</taxon>
        <taxon>Vibrionales</taxon>
        <taxon>Vibrionaceae</taxon>
        <taxon>Vibrio</taxon>
    </lineage>
</organism>
<dbReference type="EMBL" id="FRFG01000019">
    <property type="protein sequence ID" value="SHO55849.1"/>
    <property type="molecule type" value="Genomic_DNA"/>
</dbReference>
<reference evidence="2" key="1">
    <citation type="submission" date="2016-12" db="EMBL/GenBank/DDBJ databases">
        <authorList>
            <person name="Rodrigo-Torres L."/>
            <person name="Arahal R.D."/>
            <person name="Lucena T."/>
        </authorList>
    </citation>
    <scope>NUCLEOTIDE SEQUENCE [LARGE SCALE GENOMIC DNA]</scope>
</reference>
<protein>
    <submittedName>
        <fullName evidence="1">Flagellar protein FliT</fullName>
    </submittedName>
</protein>
<keyword evidence="1" id="KW-0969">Cilium</keyword>
<dbReference type="RefSeq" id="WP_073581270.1">
    <property type="nucleotide sequence ID" value="NZ_AP024897.1"/>
</dbReference>
<dbReference type="OrthoDB" id="5905433at2"/>
<keyword evidence="2" id="KW-1185">Reference proteome</keyword>
<evidence type="ECO:0000313" key="1">
    <source>
        <dbReference type="EMBL" id="SHO55849.1"/>
    </source>
</evidence>
<dbReference type="STRING" id="1117707.VQ7734_01610"/>
<proteinExistence type="predicted"/>
<dbReference type="Proteomes" id="UP000184600">
    <property type="component" value="Unassembled WGS sequence"/>
</dbReference>
<keyword evidence="1" id="KW-0966">Cell projection</keyword>
<sequence length="101" mass="11939">MEKQLAILSDVDHKLEQLLAAKEINVEEVRQLVDKRDQLLQELIHEVSENQQFSGSDQWQDAIKRTQQLVEKMQLKTVDIGQSLQKYRYGNKSVQHYKKFL</sequence>
<dbReference type="AlphaFoldDB" id="A0A1M7YTC4"/>